<dbReference type="RefSeq" id="WP_145346731.1">
    <property type="nucleotide sequence ID" value="NZ_CP036261.1"/>
</dbReference>
<keyword evidence="3" id="KW-1185">Reference proteome</keyword>
<dbReference type="EMBL" id="CP036261">
    <property type="protein sequence ID" value="QDS89172.1"/>
    <property type="molecule type" value="Genomic_DNA"/>
</dbReference>
<evidence type="ECO:0000313" key="2">
    <source>
        <dbReference type="EMBL" id="QDS89172.1"/>
    </source>
</evidence>
<proteinExistence type="predicted"/>
<dbReference type="SMART" id="SM00886">
    <property type="entry name" value="Dabb"/>
    <property type="match status" value="1"/>
</dbReference>
<feature type="domain" description="Stress-response A/B barrel" evidence="1">
    <location>
        <begin position="6"/>
        <end position="97"/>
    </location>
</feature>
<protein>
    <submittedName>
        <fullName evidence="2">Stress responsive A/B Barrel Domain protein</fullName>
    </submittedName>
</protein>
<evidence type="ECO:0000313" key="3">
    <source>
        <dbReference type="Proteomes" id="UP000319557"/>
    </source>
</evidence>
<dbReference type="Proteomes" id="UP000319557">
    <property type="component" value="Chromosome"/>
</dbReference>
<dbReference type="InterPro" id="IPR013097">
    <property type="entry name" value="Dabb"/>
</dbReference>
<evidence type="ECO:0000259" key="1">
    <source>
        <dbReference type="PROSITE" id="PS51502"/>
    </source>
</evidence>
<sequence length="101" mass="11571">MTQLPIEHTVTFQLSHPADSAAESDFLAAAAELASIPNVHNFQIRRQTSPKNSHRFGISMWFETAEHFAAYCDHPAHVEFVQERWLKEVADFQESDFEPLD</sequence>
<dbReference type="PROSITE" id="PS51502">
    <property type="entry name" value="S_R_A_B_BARREL"/>
    <property type="match status" value="1"/>
</dbReference>
<dbReference type="AlphaFoldDB" id="A0A517M2S2"/>
<accession>A0A517M2S2</accession>
<dbReference type="OrthoDB" id="9808130at2"/>
<reference evidence="2 3" key="1">
    <citation type="submission" date="2019-02" db="EMBL/GenBank/DDBJ databases">
        <title>Deep-cultivation of Planctomycetes and their phenomic and genomic characterization uncovers novel biology.</title>
        <authorList>
            <person name="Wiegand S."/>
            <person name="Jogler M."/>
            <person name="Boedeker C."/>
            <person name="Pinto D."/>
            <person name="Vollmers J."/>
            <person name="Rivas-Marin E."/>
            <person name="Kohn T."/>
            <person name="Peeters S.H."/>
            <person name="Heuer A."/>
            <person name="Rast P."/>
            <person name="Oberbeckmann S."/>
            <person name="Bunk B."/>
            <person name="Jeske O."/>
            <person name="Meyerdierks A."/>
            <person name="Storesund J.E."/>
            <person name="Kallscheuer N."/>
            <person name="Luecker S."/>
            <person name="Lage O.M."/>
            <person name="Pohl T."/>
            <person name="Merkel B.J."/>
            <person name="Hornburger P."/>
            <person name="Mueller R.-W."/>
            <person name="Bruemmer F."/>
            <person name="Labrenz M."/>
            <person name="Spormann A.M."/>
            <person name="Op den Camp H."/>
            <person name="Overmann J."/>
            <person name="Amann R."/>
            <person name="Jetten M.S.M."/>
            <person name="Mascher T."/>
            <person name="Medema M.H."/>
            <person name="Devos D.P."/>
            <person name="Kaster A.-K."/>
            <person name="Ovreas L."/>
            <person name="Rohde M."/>
            <person name="Galperin M.Y."/>
            <person name="Jogler C."/>
        </authorList>
    </citation>
    <scope>NUCLEOTIDE SEQUENCE [LARGE SCALE GENOMIC DNA]</scope>
    <source>
        <strain evidence="2 3">EC9</strain>
    </source>
</reference>
<name>A0A517M2S2_9BACT</name>
<dbReference type="KEGG" id="ruv:EC9_33690"/>
<dbReference type="Pfam" id="PF07876">
    <property type="entry name" value="Dabb"/>
    <property type="match status" value="1"/>
</dbReference>
<organism evidence="2 3">
    <name type="scientific">Rosistilla ulvae</name>
    <dbReference type="NCBI Taxonomy" id="1930277"/>
    <lineage>
        <taxon>Bacteria</taxon>
        <taxon>Pseudomonadati</taxon>
        <taxon>Planctomycetota</taxon>
        <taxon>Planctomycetia</taxon>
        <taxon>Pirellulales</taxon>
        <taxon>Pirellulaceae</taxon>
        <taxon>Rosistilla</taxon>
    </lineage>
</organism>
<dbReference type="InterPro" id="IPR011008">
    <property type="entry name" value="Dimeric_a/b-barrel"/>
</dbReference>
<dbReference type="Gene3D" id="3.30.70.100">
    <property type="match status" value="1"/>
</dbReference>
<gene>
    <name evidence="2" type="ORF">EC9_33690</name>
</gene>
<dbReference type="SUPFAM" id="SSF54909">
    <property type="entry name" value="Dimeric alpha+beta barrel"/>
    <property type="match status" value="1"/>
</dbReference>